<reference evidence="7" key="1">
    <citation type="submission" date="2020-06" db="EMBL/GenBank/DDBJ databases">
        <title>WGS assembly of Ceratodon purpureus strain R40.</title>
        <authorList>
            <person name="Carey S.B."/>
            <person name="Jenkins J."/>
            <person name="Shu S."/>
            <person name="Lovell J.T."/>
            <person name="Sreedasyam A."/>
            <person name="Maumus F."/>
            <person name="Tiley G.P."/>
            <person name="Fernandez-Pozo N."/>
            <person name="Barry K."/>
            <person name="Chen C."/>
            <person name="Wang M."/>
            <person name="Lipzen A."/>
            <person name="Daum C."/>
            <person name="Saski C.A."/>
            <person name="Payton A.C."/>
            <person name="Mcbreen J.C."/>
            <person name="Conrad R.E."/>
            <person name="Kollar L.M."/>
            <person name="Olsson S."/>
            <person name="Huttunen S."/>
            <person name="Landis J.B."/>
            <person name="Wickett N.J."/>
            <person name="Johnson M.G."/>
            <person name="Rensing S.A."/>
            <person name="Grimwood J."/>
            <person name="Schmutz J."/>
            <person name="Mcdaniel S.F."/>
        </authorList>
    </citation>
    <scope>NUCLEOTIDE SEQUENCE</scope>
    <source>
        <strain evidence="7">R40</strain>
    </source>
</reference>
<sequence length="145" mass="15598">MRSHAMTGLKLAVLFVLLGMVAADLTVDETIINGCTSDVTVLCTTVNNPFAPQTLTPDQSTKFTITSSLGDPSLTCNFTSAGVPQLKTPKMSEIWNLLYSGFTDFPMMSCTAGCTWKVQDDGIYWAQPGGSFKLFNLWTAPGTAN</sequence>
<evidence type="ECO:0000313" key="8">
    <source>
        <dbReference type="Proteomes" id="UP000822688"/>
    </source>
</evidence>
<proteinExistence type="inferred from homology"/>
<evidence type="ECO:0000256" key="2">
    <source>
        <dbReference type="ARBA" id="ARBA00005581"/>
    </source>
</evidence>
<keyword evidence="8" id="KW-1185">Reference proteome</keyword>
<dbReference type="GO" id="GO:0060320">
    <property type="term" value="P:rejection of self pollen"/>
    <property type="evidence" value="ECO:0007669"/>
    <property type="project" value="UniProtKB-KW"/>
</dbReference>
<keyword evidence="4" id="KW-0964">Secreted</keyword>
<name>A0A8T0G8E8_CERPU</name>
<gene>
    <name evidence="7" type="ORF">KC19_12G105000</name>
</gene>
<dbReference type="Pfam" id="PF05938">
    <property type="entry name" value="Self-incomp_S1"/>
    <property type="match status" value="1"/>
</dbReference>
<evidence type="ECO:0000256" key="1">
    <source>
        <dbReference type="ARBA" id="ARBA00004613"/>
    </source>
</evidence>
<evidence type="ECO:0000256" key="3">
    <source>
        <dbReference type="ARBA" id="ARBA00022471"/>
    </source>
</evidence>
<evidence type="ECO:0000256" key="6">
    <source>
        <dbReference type="SAM" id="SignalP"/>
    </source>
</evidence>
<keyword evidence="3" id="KW-0713">Self-incompatibility</keyword>
<feature type="signal peptide" evidence="6">
    <location>
        <begin position="1"/>
        <end position="23"/>
    </location>
</feature>
<dbReference type="Proteomes" id="UP000822688">
    <property type="component" value="Chromosome 12"/>
</dbReference>
<organism evidence="7 8">
    <name type="scientific">Ceratodon purpureus</name>
    <name type="common">Fire moss</name>
    <name type="synonym">Dicranum purpureum</name>
    <dbReference type="NCBI Taxonomy" id="3225"/>
    <lineage>
        <taxon>Eukaryota</taxon>
        <taxon>Viridiplantae</taxon>
        <taxon>Streptophyta</taxon>
        <taxon>Embryophyta</taxon>
        <taxon>Bryophyta</taxon>
        <taxon>Bryophytina</taxon>
        <taxon>Bryopsida</taxon>
        <taxon>Dicranidae</taxon>
        <taxon>Pseudoditrichales</taxon>
        <taxon>Ditrichaceae</taxon>
        <taxon>Ceratodon</taxon>
    </lineage>
</organism>
<feature type="chain" id="PRO_5035823949" evidence="6">
    <location>
        <begin position="24"/>
        <end position="145"/>
    </location>
</feature>
<keyword evidence="5 6" id="KW-0732">Signal</keyword>
<evidence type="ECO:0000256" key="5">
    <source>
        <dbReference type="ARBA" id="ARBA00022729"/>
    </source>
</evidence>
<dbReference type="GO" id="GO:0005576">
    <property type="term" value="C:extracellular region"/>
    <property type="evidence" value="ECO:0007669"/>
    <property type="project" value="UniProtKB-SubCell"/>
</dbReference>
<accession>A0A8T0G8E8</accession>
<comment type="similarity">
    <text evidence="2">Belongs to the plant self-incompatibility (S1) protein family.</text>
</comment>
<evidence type="ECO:0000256" key="4">
    <source>
        <dbReference type="ARBA" id="ARBA00022525"/>
    </source>
</evidence>
<comment type="caution">
    <text evidence="7">The sequence shown here is derived from an EMBL/GenBank/DDBJ whole genome shotgun (WGS) entry which is preliminary data.</text>
</comment>
<dbReference type="EMBL" id="CM026433">
    <property type="protein sequence ID" value="KAG0554614.1"/>
    <property type="molecule type" value="Genomic_DNA"/>
</dbReference>
<dbReference type="InterPro" id="IPR010264">
    <property type="entry name" value="Self-incomp_S1"/>
</dbReference>
<evidence type="ECO:0000313" key="7">
    <source>
        <dbReference type="EMBL" id="KAG0554614.1"/>
    </source>
</evidence>
<dbReference type="AlphaFoldDB" id="A0A8T0G8E8"/>
<protein>
    <submittedName>
        <fullName evidence="7">Uncharacterized protein</fullName>
    </submittedName>
</protein>
<comment type="subcellular location">
    <subcellularLocation>
        <location evidence="1">Secreted</location>
    </subcellularLocation>
</comment>